<dbReference type="PANTHER" id="PTHR46659">
    <property type="entry name" value="SERINE/THREONINE/TYROSINE-INTERACTING-LIKE PROTEIN 1"/>
    <property type="match status" value="1"/>
</dbReference>
<dbReference type="PANTHER" id="PTHR46659:SF1">
    <property type="entry name" value="SERINE_THREONINE_TYROSINE-INTERACTING-LIKE PROTEIN 1"/>
    <property type="match status" value="1"/>
</dbReference>
<feature type="domain" description="Tyrosine-protein phosphatase" evidence="1">
    <location>
        <begin position="76"/>
        <end position="219"/>
    </location>
</feature>
<dbReference type="SMART" id="SM00195">
    <property type="entry name" value="DSPc"/>
    <property type="match status" value="1"/>
</dbReference>
<dbReference type="GO" id="GO:0019903">
    <property type="term" value="F:protein phosphatase binding"/>
    <property type="evidence" value="ECO:0007669"/>
    <property type="project" value="TreeGrafter"/>
</dbReference>
<reference evidence="2" key="1">
    <citation type="submission" date="2022-06" db="EMBL/GenBank/DDBJ databases">
        <authorList>
            <person name="Berger JAMES D."/>
            <person name="Berger JAMES D."/>
        </authorList>
    </citation>
    <scope>NUCLEOTIDE SEQUENCE [LARGE SCALE GENOMIC DNA]</scope>
</reference>
<proteinExistence type="predicted"/>
<dbReference type="InterPro" id="IPR029021">
    <property type="entry name" value="Prot-tyrosine_phosphatase-like"/>
</dbReference>
<dbReference type="Gene3D" id="3.90.190.10">
    <property type="entry name" value="Protein tyrosine phosphatase superfamily"/>
    <property type="match status" value="1"/>
</dbReference>
<evidence type="ECO:0000313" key="3">
    <source>
        <dbReference type="WBParaSite" id="TREG1_90480.1"/>
    </source>
</evidence>
<dbReference type="GO" id="GO:0001691">
    <property type="term" value="F:pseudophosphatase activity"/>
    <property type="evidence" value="ECO:0007669"/>
    <property type="project" value="TreeGrafter"/>
</dbReference>
<name>A0AA85KJJ0_TRIRE</name>
<dbReference type="GO" id="GO:0004864">
    <property type="term" value="F:protein phosphatase inhibitor activity"/>
    <property type="evidence" value="ECO:0007669"/>
    <property type="project" value="TreeGrafter"/>
</dbReference>
<organism evidence="2 3">
    <name type="scientific">Trichobilharzia regenti</name>
    <name type="common">Nasal bird schistosome</name>
    <dbReference type="NCBI Taxonomy" id="157069"/>
    <lineage>
        <taxon>Eukaryota</taxon>
        <taxon>Metazoa</taxon>
        <taxon>Spiralia</taxon>
        <taxon>Lophotrochozoa</taxon>
        <taxon>Platyhelminthes</taxon>
        <taxon>Trematoda</taxon>
        <taxon>Digenea</taxon>
        <taxon>Strigeidida</taxon>
        <taxon>Schistosomatoidea</taxon>
        <taxon>Schistosomatidae</taxon>
        <taxon>Trichobilharzia</taxon>
    </lineage>
</organism>
<dbReference type="Proteomes" id="UP000050795">
    <property type="component" value="Unassembled WGS sequence"/>
</dbReference>
<dbReference type="Pfam" id="PF00782">
    <property type="entry name" value="DSPc"/>
    <property type="match status" value="1"/>
</dbReference>
<accession>A0AA85KJJ0</accession>
<dbReference type="GO" id="GO:2001244">
    <property type="term" value="P:positive regulation of intrinsic apoptotic signaling pathway"/>
    <property type="evidence" value="ECO:0007669"/>
    <property type="project" value="TreeGrafter"/>
</dbReference>
<protein>
    <recommendedName>
        <fullName evidence="1">Tyrosine-protein phosphatase domain-containing protein</fullName>
    </recommendedName>
</protein>
<dbReference type="InterPro" id="IPR000340">
    <property type="entry name" value="Dual-sp_phosphatase_cat-dom"/>
</dbReference>
<dbReference type="WBParaSite" id="TREG1_90480.1">
    <property type="protein sequence ID" value="TREG1_90480.1"/>
    <property type="gene ID" value="TREG1_90480"/>
</dbReference>
<sequence length="234" mass="27450">MELDCKWNIVVYDGNTSSLECKSDAVKAAEFLYDKGSRGVVKVLEGGFELFTRLYPYMKSEKILYLPQELESLSTFPLEVIPNVLYIGLHRHASDRKIHRQMDIKAHINCDMDKDPLFEECKDAVFNAQTFDDLNCNLLPFLDDACNFIQEKRLKGQRVLIYSRRMISRPVVFCIAYLIKYESMSLKDAWMHIRKICVTMQPSWCLMEQLAEFECKLRGIEKAIPLTEDEYYRR</sequence>
<dbReference type="AlphaFoldDB" id="A0AA85KJJ0"/>
<dbReference type="PROSITE" id="PS50054">
    <property type="entry name" value="TYR_PHOSPHATASE_DUAL"/>
    <property type="match status" value="1"/>
</dbReference>
<dbReference type="InterPro" id="IPR020422">
    <property type="entry name" value="TYR_PHOSPHATASE_DUAL_dom"/>
</dbReference>
<reference evidence="3" key="2">
    <citation type="submission" date="2023-11" db="UniProtKB">
        <authorList>
            <consortium name="WormBaseParasite"/>
        </authorList>
    </citation>
    <scope>IDENTIFICATION</scope>
</reference>
<keyword evidence="2" id="KW-1185">Reference proteome</keyword>
<dbReference type="GO" id="GO:0005739">
    <property type="term" value="C:mitochondrion"/>
    <property type="evidence" value="ECO:0007669"/>
    <property type="project" value="TreeGrafter"/>
</dbReference>
<evidence type="ECO:0000259" key="1">
    <source>
        <dbReference type="PROSITE" id="PS50054"/>
    </source>
</evidence>
<dbReference type="SUPFAM" id="SSF52799">
    <property type="entry name" value="(Phosphotyrosine protein) phosphatases II"/>
    <property type="match status" value="1"/>
</dbReference>
<dbReference type="InterPro" id="IPR053272">
    <property type="entry name" value="STY_interacting-like"/>
</dbReference>
<dbReference type="GO" id="GO:0062030">
    <property type="term" value="P:negative regulation of stress granule assembly"/>
    <property type="evidence" value="ECO:0007669"/>
    <property type="project" value="TreeGrafter"/>
</dbReference>
<evidence type="ECO:0000313" key="2">
    <source>
        <dbReference type="Proteomes" id="UP000050795"/>
    </source>
</evidence>